<accession>A0A0A8Z653</accession>
<dbReference type="EMBL" id="GBRH01267558">
    <property type="protein sequence ID" value="JAD30337.1"/>
    <property type="molecule type" value="Transcribed_RNA"/>
</dbReference>
<proteinExistence type="predicted"/>
<organism evidence="1">
    <name type="scientific">Arundo donax</name>
    <name type="common">Giant reed</name>
    <name type="synonym">Donax arundinaceus</name>
    <dbReference type="NCBI Taxonomy" id="35708"/>
    <lineage>
        <taxon>Eukaryota</taxon>
        <taxon>Viridiplantae</taxon>
        <taxon>Streptophyta</taxon>
        <taxon>Embryophyta</taxon>
        <taxon>Tracheophyta</taxon>
        <taxon>Spermatophyta</taxon>
        <taxon>Magnoliopsida</taxon>
        <taxon>Liliopsida</taxon>
        <taxon>Poales</taxon>
        <taxon>Poaceae</taxon>
        <taxon>PACMAD clade</taxon>
        <taxon>Arundinoideae</taxon>
        <taxon>Arundineae</taxon>
        <taxon>Arundo</taxon>
    </lineage>
</organism>
<name>A0A0A8Z653_ARUDO</name>
<reference evidence="1" key="2">
    <citation type="journal article" date="2015" name="Data Brief">
        <title>Shoot transcriptome of the giant reed, Arundo donax.</title>
        <authorList>
            <person name="Barrero R.A."/>
            <person name="Guerrero F.D."/>
            <person name="Moolhuijzen P."/>
            <person name="Goolsby J.A."/>
            <person name="Tidwell J."/>
            <person name="Bellgard S.E."/>
            <person name="Bellgard M.I."/>
        </authorList>
    </citation>
    <scope>NUCLEOTIDE SEQUENCE</scope>
    <source>
        <tissue evidence="1">Shoot tissue taken approximately 20 cm above the soil surface</tissue>
    </source>
</reference>
<protein>
    <submittedName>
        <fullName evidence="1">Uncharacterized protein</fullName>
    </submittedName>
</protein>
<sequence length="15" mass="1838">MDMDCSVWPVWAWLV</sequence>
<evidence type="ECO:0000313" key="1">
    <source>
        <dbReference type="EMBL" id="JAD30337.1"/>
    </source>
</evidence>
<reference evidence="1" key="1">
    <citation type="submission" date="2014-09" db="EMBL/GenBank/DDBJ databases">
        <authorList>
            <person name="Magalhaes I.L.F."/>
            <person name="Oliveira U."/>
            <person name="Santos F.R."/>
            <person name="Vidigal T.H.D.A."/>
            <person name="Brescovit A.D."/>
            <person name="Santos A.J."/>
        </authorList>
    </citation>
    <scope>NUCLEOTIDE SEQUENCE</scope>
    <source>
        <tissue evidence="1">Shoot tissue taken approximately 20 cm above the soil surface</tissue>
    </source>
</reference>